<sequence>RGRARVGSDSDFKGWSSKKEIRAEGSHCADRLRTDRPPRELHAESADMGVPSEMEQAMETIMFTFHKYSGDKSYMSKEDLHRLMESQFSEFLKNQNDPLAVDKIMKDLDQCRDGRVNFHSFFSLIAGLSIACNDYYCKNMKGRK</sequence>
<dbReference type="EMBL" id="CATNWA010013381">
    <property type="protein sequence ID" value="CAI9565072.1"/>
    <property type="molecule type" value="Genomic_DNA"/>
</dbReference>
<proteinExistence type="inferred from homology"/>
<dbReference type="PANTHER" id="PTHR11639:SF74">
    <property type="entry name" value="PROTEIN S100-A10"/>
    <property type="match status" value="1"/>
</dbReference>
<dbReference type="SMART" id="SM01394">
    <property type="entry name" value="S_100"/>
    <property type="match status" value="1"/>
</dbReference>
<evidence type="ECO:0000256" key="6">
    <source>
        <dbReference type="ARBA" id="ARBA00033448"/>
    </source>
</evidence>
<dbReference type="Gene3D" id="1.10.238.10">
    <property type="entry name" value="EF-hand"/>
    <property type="match status" value="1"/>
</dbReference>
<protein>
    <recommendedName>
        <fullName evidence="3">Protein S100-A10</fullName>
    </recommendedName>
    <alternativeName>
        <fullName evidence="5">Calpactin I light chain</fullName>
    </alternativeName>
    <alternativeName>
        <fullName evidence="6">Calpactin-1 light chain</fullName>
    </alternativeName>
    <alternativeName>
        <fullName evidence="4">S100 calcium-binding protein A10</fullName>
    </alternativeName>
</protein>
<dbReference type="SUPFAM" id="SSF47473">
    <property type="entry name" value="EF-hand"/>
    <property type="match status" value="1"/>
</dbReference>
<reference evidence="9" key="1">
    <citation type="submission" date="2023-05" db="EMBL/GenBank/DDBJ databases">
        <authorList>
            <person name="Stuckert A."/>
        </authorList>
    </citation>
    <scope>NUCLEOTIDE SEQUENCE</scope>
</reference>
<evidence type="ECO:0000256" key="7">
    <source>
        <dbReference type="SAM" id="MobiDB-lite"/>
    </source>
</evidence>
<evidence type="ECO:0000313" key="9">
    <source>
        <dbReference type="EMBL" id="CAI9565072.1"/>
    </source>
</evidence>
<feature type="non-terminal residue" evidence="9">
    <location>
        <position position="1"/>
    </location>
</feature>
<evidence type="ECO:0000259" key="8">
    <source>
        <dbReference type="SMART" id="SM01394"/>
    </source>
</evidence>
<dbReference type="PROSITE" id="PS00303">
    <property type="entry name" value="S100_CABP"/>
    <property type="match status" value="1"/>
</dbReference>
<dbReference type="InterPro" id="IPR011992">
    <property type="entry name" value="EF-hand-dom_pair"/>
</dbReference>
<feature type="region of interest" description="Disordered" evidence="7">
    <location>
        <begin position="1"/>
        <end position="51"/>
    </location>
</feature>
<dbReference type="PANTHER" id="PTHR11639">
    <property type="entry name" value="S100 CALCIUM-BINDING PROTEIN"/>
    <property type="match status" value="1"/>
</dbReference>
<evidence type="ECO:0000256" key="5">
    <source>
        <dbReference type="ARBA" id="ARBA00033060"/>
    </source>
</evidence>
<feature type="compositionally biased region" description="Basic and acidic residues" evidence="7">
    <location>
        <begin position="1"/>
        <end position="45"/>
    </location>
</feature>
<comment type="function">
    <text evidence="1">Because S100A10 induces the dimerization of ANXA2/p36, it may function as a regulator of protein phosphorylation in that the ANXA2 monomer is the preferred target (in vitro) of tyrosine-specific kinase.</text>
</comment>
<evidence type="ECO:0000256" key="4">
    <source>
        <dbReference type="ARBA" id="ARBA00032653"/>
    </source>
</evidence>
<name>A0ABN9D0D3_9NEOB</name>
<evidence type="ECO:0000256" key="2">
    <source>
        <dbReference type="ARBA" id="ARBA00007323"/>
    </source>
</evidence>
<dbReference type="Pfam" id="PF01023">
    <property type="entry name" value="S_100"/>
    <property type="match status" value="1"/>
</dbReference>
<evidence type="ECO:0000256" key="1">
    <source>
        <dbReference type="ARBA" id="ARBA00003539"/>
    </source>
</evidence>
<dbReference type="InterPro" id="IPR001751">
    <property type="entry name" value="S100/CaBP7/8-like_CS"/>
</dbReference>
<keyword evidence="10" id="KW-1185">Reference proteome</keyword>
<comment type="caution">
    <text evidence="9">The sequence shown here is derived from an EMBL/GenBank/DDBJ whole genome shotgun (WGS) entry which is preliminary data.</text>
</comment>
<comment type="similarity">
    <text evidence="2">Belongs to the S-100 family.</text>
</comment>
<evidence type="ECO:0000256" key="3">
    <source>
        <dbReference type="ARBA" id="ARBA00018065"/>
    </source>
</evidence>
<feature type="domain" description="S100/CaBP-9k-type calcium binding subdomain" evidence="8">
    <location>
        <begin position="54"/>
        <end position="93"/>
    </location>
</feature>
<accession>A0ABN9D0D3</accession>
<organism evidence="9 10">
    <name type="scientific">Staurois parvus</name>
    <dbReference type="NCBI Taxonomy" id="386267"/>
    <lineage>
        <taxon>Eukaryota</taxon>
        <taxon>Metazoa</taxon>
        <taxon>Chordata</taxon>
        <taxon>Craniata</taxon>
        <taxon>Vertebrata</taxon>
        <taxon>Euteleostomi</taxon>
        <taxon>Amphibia</taxon>
        <taxon>Batrachia</taxon>
        <taxon>Anura</taxon>
        <taxon>Neobatrachia</taxon>
        <taxon>Ranoidea</taxon>
        <taxon>Ranidae</taxon>
        <taxon>Staurois</taxon>
    </lineage>
</organism>
<evidence type="ECO:0000313" key="10">
    <source>
        <dbReference type="Proteomes" id="UP001162483"/>
    </source>
</evidence>
<gene>
    <name evidence="9" type="ORF">SPARVUS_LOCUS6017374</name>
</gene>
<dbReference type="InterPro" id="IPR013787">
    <property type="entry name" value="S100_Ca-bd_sub"/>
</dbReference>
<dbReference type="Proteomes" id="UP001162483">
    <property type="component" value="Unassembled WGS sequence"/>
</dbReference>